<evidence type="ECO:0000313" key="2">
    <source>
        <dbReference type="Proteomes" id="UP000198901"/>
    </source>
</evidence>
<keyword evidence="2" id="KW-1185">Reference proteome</keyword>
<protein>
    <submittedName>
        <fullName evidence="1">Uncharacterized protein</fullName>
    </submittedName>
</protein>
<dbReference type="AlphaFoldDB" id="A0A1G9VJ40"/>
<organism evidence="1 2">
    <name type="scientific">Siphonobacter aquaeclarae</name>
    <dbReference type="NCBI Taxonomy" id="563176"/>
    <lineage>
        <taxon>Bacteria</taxon>
        <taxon>Pseudomonadati</taxon>
        <taxon>Bacteroidota</taxon>
        <taxon>Cytophagia</taxon>
        <taxon>Cytophagales</taxon>
        <taxon>Cytophagaceae</taxon>
        <taxon>Siphonobacter</taxon>
    </lineage>
</organism>
<gene>
    <name evidence="1" type="ORF">SAMN04488090_4131</name>
</gene>
<dbReference type="STRING" id="563176.SAMN04488090_4131"/>
<dbReference type="Proteomes" id="UP000198901">
    <property type="component" value="Unassembled WGS sequence"/>
</dbReference>
<evidence type="ECO:0000313" key="1">
    <source>
        <dbReference type="EMBL" id="SDM72204.1"/>
    </source>
</evidence>
<accession>A0A1G9VJ40</accession>
<sequence>MTAFRAANFALKTFFFNRLITKKSRSPERGSATGISVSNRKSMSAGLGRNDPLLCVQFVDILFECDLLGFFGQVRLRRS</sequence>
<dbReference type="EMBL" id="FNGS01000008">
    <property type="protein sequence ID" value="SDM72204.1"/>
    <property type="molecule type" value="Genomic_DNA"/>
</dbReference>
<name>A0A1G9VJ40_9BACT</name>
<proteinExistence type="predicted"/>
<reference evidence="1 2" key="1">
    <citation type="submission" date="2016-10" db="EMBL/GenBank/DDBJ databases">
        <authorList>
            <person name="de Groot N.N."/>
        </authorList>
    </citation>
    <scope>NUCLEOTIDE SEQUENCE [LARGE SCALE GENOMIC DNA]</scope>
    <source>
        <strain evidence="1 2">DSM 21668</strain>
    </source>
</reference>